<feature type="domain" description="Protein FecR C-terminal" evidence="3">
    <location>
        <begin position="280"/>
        <end position="347"/>
    </location>
</feature>
<dbReference type="Gene3D" id="3.55.50.30">
    <property type="match status" value="1"/>
</dbReference>
<dbReference type="Pfam" id="PF04773">
    <property type="entry name" value="FecR"/>
    <property type="match status" value="1"/>
</dbReference>
<dbReference type="Gene3D" id="2.60.120.1440">
    <property type="match status" value="1"/>
</dbReference>
<reference evidence="5" key="1">
    <citation type="journal article" date="2019" name="Int. J. Syst. Evol. Microbiol.">
        <title>The Global Catalogue of Microorganisms (GCM) 10K type strain sequencing project: providing services to taxonomists for standard genome sequencing and annotation.</title>
        <authorList>
            <consortium name="The Broad Institute Genomics Platform"/>
            <consortium name="The Broad Institute Genome Sequencing Center for Infectious Disease"/>
            <person name="Wu L."/>
            <person name="Ma J."/>
        </authorList>
    </citation>
    <scope>NUCLEOTIDE SEQUENCE [LARGE SCALE GENOMIC DNA]</scope>
    <source>
        <strain evidence="5">CGMCC 4.7466</strain>
    </source>
</reference>
<dbReference type="PIRSF" id="PIRSF018266">
    <property type="entry name" value="FecR"/>
    <property type="match status" value="1"/>
</dbReference>
<proteinExistence type="predicted"/>
<feature type="domain" description="FecR protein" evidence="2">
    <location>
        <begin position="147"/>
        <end position="235"/>
    </location>
</feature>
<dbReference type="PANTHER" id="PTHR30273">
    <property type="entry name" value="PERIPLASMIC SIGNAL SENSOR AND SIGMA FACTOR ACTIVATOR FECR-RELATED"/>
    <property type="match status" value="1"/>
</dbReference>
<dbReference type="InterPro" id="IPR006860">
    <property type="entry name" value="FecR"/>
</dbReference>
<keyword evidence="1" id="KW-0812">Transmembrane</keyword>
<keyword evidence="1" id="KW-0472">Membrane</keyword>
<dbReference type="InterPro" id="IPR032508">
    <property type="entry name" value="FecR_C"/>
</dbReference>
<protein>
    <submittedName>
        <fullName evidence="4">FecR family protein</fullName>
    </submittedName>
</protein>
<name>A0ABV9T6P7_9BACT</name>
<dbReference type="Pfam" id="PF16344">
    <property type="entry name" value="FecR_C"/>
    <property type="match status" value="1"/>
</dbReference>
<keyword evidence="1" id="KW-1133">Transmembrane helix</keyword>
<feature type="transmembrane region" description="Helical" evidence="1">
    <location>
        <begin position="100"/>
        <end position="119"/>
    </location>
</feature>
<keyword evidence="5" id="KW-1185">Reference proteome</keyword>
<evidence type="ECO:0000259" key="2">
    <source>
        <dbReference type="Pfam" id="PF04773"/>
    </source>
</evidence>
<evidence type="ECO:0000256" key="1">
    <source>
        <dbReference type="SAM" id="Phobius"/>
    </source>
</evidence>
<sequence length="355" mass="40738">MRQYNTIDDFLNEKSFRDWVLKNDSAGSSHWQDWMETHGEKKELLLQAKSVLLELDRQGQDWDTKKQSLLFDKIKKRIDSNKGKQPAMSYPVHRSGKKNLAKAAVISLLAAFFLGYLYWSLSPLGILSDEGNAETKESWITKANPRGQKSKIHLPDGSAVFLNAESEIRFRNDFGQHNRDIFLTGESFFEVVPDSLLPFRVFSGDVVTTALGTSFNVNCYDKEKIQVRLATGIVKVADENDDDNAIILVPGEEAILDDHHKIIKQNFNLKKAFLWKDGTLLFDKSPFSDFKITLERWYGVDIEVINLPRQELYISGEFHDTYLSNILESIGYAYGFSYSIDQKKIKISFNQKDNR</sequence>
<dbReference type="RefSeq" id="WP_377067731.1">
    <property type="nucleotide sequence ID" value="NZ_JBHSJJ010000015.1"/>
</dbReference>
<comment type="caution">
    <text evidence="4">The sequence shown here is derived from an EMBL/GenBank/DDBJ whole genome shotgun (WGS) entry which is preliminary data.</text>
</comment>
<organism evidence="4 5">
    <name type="scientific">Negadavirga shengliensis</name>
    <dbReference type="NCBI Taxonomy" id="1389218"/>
    <lineage>
        <taxon>Bacteria</taxon>
        <taxon>Pseudomonadati</taxon>
        <taxon>Bacteroidota</taxon>
        <taxon>Cytophagia</taxon>
        <taxon>Cytophagales</taxon>
        <taxon>Cyclobacteriaceae</taxon>
        <taxon>Negadavirga</taxon>
    </lineage>
</organism>
<evidence type="ECO:0000313" key="5">
    <source>
        <dbReference type="Proteomes" id="UP001595818"/>
    </source>
</evidence>
<dbReference type="PANTHER" id="PTHR30273:SF2">
    <property type="entry name" value="PROTEIN FECR"/>
    <property type="match status" value="1"/>
</dbReference>
<accession>A0ABV9T6P7</accession>
<evidence type="ECO:0000313" key="4">
    <source>
        <dbReference type="EMBL" id="MFC4874157.1"/>
    </source>
</evidence>
<gene>
    <name evidence="4" type="ORF">ACFPFU_20805</name>
</gene>
<dbReference type="EMBL" id="JBHSJJ010000015">
    <property type="protein sequence ID" value="MFC4874157.1"/>
    <property type="molecule type" value="Genomic_DNA"/>
</dbReference>
<evidence type="ECO:0000259" key="3">
    <source>
        <dbReference type="Pfam" id="PF16344"/>
    </source>
</evidence>
<dbReference type="InterPro" id="IPR012373">
    <property type="entry name" value="Ferrdict_sens_TM"/>
</dbReference>
<dbReference type="Proteomes" id="UP001595818">
    <property type="component" value="Unassembled WGS sequence"/>
</dbReference>